<feature type="binding site" evidence="7">
    <location>
        <begin position="75"/>
        <end position="76"/>
    </location>
    <ligand>
        <name>substrate</name>
    </ligand>
</feature>
<proteinExistence type="inferred from homology"/>
<dbReference type="KEGG" id="alkq:M9189_02480"/>
<name>A0A9J6ZQT1_9BACT</name>
<organism evidence="8 9">
    <name type="scientific">Xiashengella succiniciproducens</name>
    <dbReference type="NCBI Taxonomy" id="2949635"/>
    <lineage>
        <taxon>Bacteria</taxon>
        <taxon>Pseudomonadati</taxon>
        <taxon>Bacteroidota</taxon>
        <taxon>Bacteroidia</taxon>
        <taxon>Marinilabiliales</taxon>
        <taxon>Marinilabiliaceae</taxon>
        <taxon>Xiashengella</taxon>
    </lineage>
</organism>
<dbReference type="InterPro" id="IPR018187">
    <property type="entry name" value="Asp/Glu_racemase_AS_1"/>
</dbReference>
<accession>A0A9J6ZQT1</accession>
<comment type="similarity">
    <text evidence="7">Belongs to the aspartate/glutamate racemases family.</text>
</comment>
<evidence type="ECO:0000256" key="6">
    <source>
        <dbReference type="ARBA" id="ARBA00023316"/>
    </source>
</evidence>
<evidence type="ECO:0000313" key="9">
    <source>
        <dbReference type="Proteomes" id="UP001056426"/>
    </source>
</evidence>
<dbReference type="HAMAP" id="MF_00258">
    <property type="entry name" value="Glu_racemase"/>
    <property type="match status" value="1"/>
</dbReference>
<comment type="catalytic activity">
    <reaction evidence="1 7">
        <text>L-glutamate = D-glutamate</text>
        <dbReference type="Rhea" id="RHEA:12813"/>
        <dbReference type="ChEBI" id="CHEBI:29985"/>
        <dbReference type="ChEBI" id="CHEBI:29986"/>
        <dbReference type="EC" id="5.1.1.3"/>
    </reaction>
</comment>
<dbReference type="Pfam" id="PF01177">
    <property type="entry name" value="Asp_Glu_race"/>
    <property type="match status" value="1"/>
</dbReference>
<feature type="active site" description="Proton donor/acceptor" evidence="7">
    <location>
        <position position="193"/>
    </location>
</feature>
<evidence type="ECO:0000256" key="4">
    <source>
        <dbReference type="ARBA" id="ARBA00022984"/>
    </source>
</evidence>
<gene>
    <name evidence="7 8" type="primary">murI</name>
    <name evidence="8" type="ORF">M9189_02480</name>
</gene>
<evidence type="ECO:0000256" key="3">
    <source>
        <dbReference type="ARBA" id="ARBA00022960"/>
    </source>
</evidence>
<dbReference type="GO" id="GO:0009252">
    <property type="term" value="P:peptidoglycan biosynthetic process"/>
    <property type="evidence" value="ECO:0007669"/>
    <property type="project" value="UniProtKB-UniRule"/>
</dbReference>
<dbReference type="GO" id="GO:0008881">
    <property type="term" value="F:glutamate racemase activity"/>
    <property type="evidence" value="ECO:0007669"/>
    <property type="project" value="UniProtKB-UniRule"/>
</dbReference>
<dbReference type="Proteomes" id="UP001056426">
    <property type="component" value="Chromosome"/>
</dbReference>
<dbReference type="EMBL" id="CP098400">
    <property type="protein sequence ID" value="URW80226.1"/>
    <property type="molecule type" value="Genomic_DNA"/>
</dbReference>
<dbReference type="InterPro" id="IPR001920">
    <property type="entry name" value="Asp/Glu_race"/>
</dbReference>
<dbReference type="GO" id="GO:0071555">
    <property type="term" value="P:cell wall organization"/>
    <property type="evidence" value="ECO:0007669"/>
    <property type="project" value="UniProtKB-KW"/>
</dbReference>
<dbReference type="FunFam" id="3.40.50.1860:FF:000001">
    <property type="entry name" value="Glutamate racemase"/>
    <property type="match status" value="1"/>
</dbReference>
<reference evidence="8" key="1">
    <citation type="submission" date="2022-05" db="EMBL/GenBank/DDBJ databases">
        <authorList>
            <person name="Sun X."/>
        </authorList>
    </citation>
    <scope>NUCLEOTIDE SEQUENCE</scope>
    <source>
        <strain evidence="8">Ai-910</strain>
    </source>
</reference>
<dbReference type="EC" id="5.1.1.3" evidence="2 7"/>
<keyword evidence="4 7" id="KW-0573">Peptidoglycan synthesis</keyword>
<feature type="binding site" evidence="7">
    <location>
        <begin position="11"/>
        <end position="12"/>
    </location>
    <ligand>
        <name>substrate</name>
    </ligand>
</feature>
<dbReference type="PROSITE" id="PS00924">
    <property type="entry name" value="ASP_GLU_RACEMASE_2"/>
    <property type="match status" value="1"/>
</dbReference>
<evidence type="ECO:0000256" key="2">
    <source>
        <dbReference type="ARBA" id="ARBA00013090"/>
    </source>
</evidence>
<dbReference type="PANTHER" id="PTHR21198:SF2">
    <property type="entry name" value="GLUTAMATE RACEMASE"/>
    <property type="match status" value="1"/>
</dbReference>
<protein>
    <recommendedName>
        <fullName evidence="2 7">Glutamate racemase</fullName>
        <ecNumber evidence="2 7">5.1.1.3</ecNumber>
    </recommendedName>
</protein>
<dbReference type="PANTHER" id="PTHR21198">
    <property type="entry name" value="GLUTAMATE RACEMASE"/>
    <property type="match status" value="1"/>
</dbReference>
<feature type="binding site" evidence="7">
    <location>
        <begin position="43"/>
        <end position="44"/>
    </location>
    <ligand>
        <name>substrate</name>
    </ligand>
</feature>
<comment type="function">
    <text evidence="7">Provides the (R)-glutamate required for cell wall biosynthesis.</text>
</comment>
<keyword evidence="5 7" id="KW-0413">Isomerase</keyword>
<dbReference type="SUPFAM" id="SSF53681">
    <property type="entry name" value="Aspartate/glutamate racemase"/>
    <property type="match status" value="2"/>
</dbReference>
<feature type="binding site" evidence="7">
    <location>
        <begin position="194"/>
        <end position="195"/>
    </location>
    <ligand>
        <name>substrate</name>
    </ligand>
</feature>
<dbReference type="AlphaFoldDB" id="A0A9J6ZQT1"/>
<dbReference type="GO" id="GO:0008360">
    <property type="term" value="P:regulation of cell shape"/>
    <property type="evidence" value="ECO:0007669"/>
    <property type="project" value="UniProtKB-KW"/>
</dbReference>
<dbReference type="PROSITE" id="PS00923">
    <property type="entry name" value="ASP_GLU_RACEMASE_1"/>
    <property type="match status" value="1"/>
</dbReference>
<dbReference type="RefSeq" id="WP_250724367.1">
    <property type="nucleotide sequence ID" value="NZ_CP098400.1"/>
</dbReference>
<evidence type="ECO:0000256" key="5">
    <source>
        <dbReference type="ARBA" id="ARBA00023235"/>
    </source>
</evidence>
<feature type="active site" description="Proton donor/acceptor" evidence="7">
    <location>
        <position position="74"/>
    </location>
</feature>
<keyword evidence="6 7" id="KW-0961">Cell wall biogenesis/degradation</keyword>
<keyword evidence="3 7" id="KW-0133">Cell shape</keyword>
<dbReference type="Gene3D" id="3.40.50.1860">
    <property type="match status" value="2"/>
</dbReference>
<dbReference type="InterPro" id="IPR004391">
    <property type="entry name" value="Glu_race"/>
</dbReference>
<keyword evidence="9" id="KW-1185">Reference proteome</keyword>
<dbReference type="InterPro" id="IPR015942">
    <property type="entry name" value="Asp/Glu/hydantoin_racemase"/>
</dbReference>
<evidence type="ECO:0000256" key="7">
    <source>
        <dbReference type="HAMAP-Rule" id="MF_00258"/>
    </source>
</evidence>
<dbReference type="NCBIfam" id="TIGR00067">
    <property type="entry name" value="glut_race"/>
    <property type="match status" value="1"/>
</dbReference>
<evidence type="ECO:0000256" key="1">
    <source>
        <dbReference type="ARBA" id="ARBA00001602"/>
    </source>
</evidence>
<evidence type="ECO:0000313" key="8">
    <source>
        <dbReference type="EMBL" id="URW80226.1"/>
    </source>
</evidence>
<reference evidence="8" key="2">
    <citation type="submission" date="2022-06" db="EMBL/GenBank/DDBJ databases">
        <title>Xiashengella guii gen. nov. sp. nov., a bacterium isolated form anaerobic digestion tank.</title>
        <authorList>
            <person name="Huang H."/>
        </authorList>
    </citation>
    <scope>NUCLEOTIDE SEQUENCE</scope>
    <source>
        <strain evidence="8">Ai-910</strain>
    </source>
</reference>
<sequence>MRGTGPIGVFDSGYGGLTILKELLDAFPSNDFVYFGDNARSPYGSRSFDVVYNYTLEAVRKLFAMGAPLVILACNTASAKALRTIQQKDLPQMDPERRVLGVIRPSVESVGSDPASKNVAILGTTGTVLSESYPLEFKKLFPHIKVVQQSCPMWAPLVENGETDSEGARYFVKRDIDRLFSTAPQTDTVILACTHYPLLMPLVKQSLPPGVKIVAQGPIVASSLVDYLKRHPEMNQRLSRGGTVRFFTTEYPERFNQSASLFMGNPVNAEHIDPEL</sequence>
<comment type="pathway">
    <text evidence="7">Cell wall biogenesis; peptidoglycan biosynthesis.</text>
</comment>
<dbReference type="InterPro" id="IPR033134">
    <property type="entry name" value="Asp/Glu_racemase_AS_2"/>
</dbReference>